<dbReference type="InterPro" id="IPR008030">
    <property type="entry name" value="NmrA-like"/>
</dbReference>
<proteinExistence type="inferred from homology"/>
<dbReference type="Proteomes" id="UP000054771">
    <property type="component" value="Unassembled WGS sequence"/>
</dbReference>
<dbReference type="PANTHER" id="PTHR42748">
    <property type="entry name" value="NITROGEN METABOLITE REPRESSION PROTEIN NMRA FAMILY MEMBER"/>
    <property type="match status" value="1"/>
</dbReference>
<sequence length="351" mass="39442">MREVLVIGGTGAQGLPVVKALSSSNQYSVRVLTRDAKSARAQDIAKLPHVSLVEGRQDNQEDLHRAFKGVYGAWVNTDGFTLGEKNELFYGCRAYEIARYQGVQHYVYACTDFALKHANWDENFHWGHNDAKGRVAEYILAQGQDRMKSSVLTTGPYMNMLWDGMFVPTQQPDGTFVWANPAKTGKIPLIALEDIGNYSLWLFNNLPESAGMHLKVATDEVSFADIAAVFTEVTGKKGVHQYMPLEEYLPLAEPFPGALANFAAGPNAVRDDSTMTWRQNFSVWWRYWGESRAERRDFTLLNRIHPGRIKSLGEWMKMVHYDGSRKNVLKGVEDLKRAAVSMQSQQTPASA</sequence>
<keyword evidence="5" id="KW-1185">Reference proteome</keyword>
<dbReference type="Gene3D" id="3.40.50.720">
    <property type="entry name" value="NAD(P)-binding Rossmann-like Domain"/>
    <property type="match status" value="1"/>
</dbReference>
<dbReference type="AlphaFoldDB" id="A0A0U5GG95"/>
<evidence type="ECO:0000256" key="2">
    <source>
        <dbReference type="ARBA" id="ARBA00022857"/>
    </source>
</evidence>
<organism evidence="4 5">
    <name type="scientific">Aspergillus calidoustus</name>
    <dbReference type="NCBI Taxonomy" id="454130"/>
    <lineage>
        <taxon>Eukaryota</taxon>
        <taxon>Fungi</taxon>
        <taxon>Dikarya</taxon>
        <taxon>Ascomycota</taxon>
        <taxon>Pezizomycotina</taxon>
        <taxon>Eurotiomycetes</taxon>
        <taxon>Eurotiomycetidae</taxon>
        <taxon>Eurotiales</taxon>
        <taxon>Aspergillaceae</taxon>
        <taxon>Aspergillus</taxon>
        <taxon>Aspergillus subgen. Nidulantes</taxon>
    </lineage>
</organism>
<reference evidence="5" key="1">
    <citation type="journal article" date="2016" name="Genome Announc.">
        <title>Draft genome sequences of fungus Aspergillus calidoustus.</title>
        <authorList>
            <person name="Horn F."/>
            <person name="Linde J."/>
            <person name="Mattern D.J."/>
            <person name="Walther G."/>
            <person name="Guthke R."/>
            <person name="Scherlach K."/>
            <person name="Martin K."/>
            <person name="Brakhage A.A."/>
            <person name="Petzke L."/>
            <person name="Valiante V."/>
        </authorList>
    </citation>
    <scope>NUCLEOTIDE SEQUENCE [LARGE SCALE GENOMIC DNA]</scope>
    <source>
        <strain evidence="5">SF006504</strain>
    </source>
</reference>
<evidence type="ECO:0000259" key="3">
    <source>
        <dbReference type="Pfam" id="PF05368"/>
    </source>
</evidence>
<gene>
    <name evidence="4" type="ORF">ASPCAL12929</name>
</gene>
<dbReference type="OrthoDB" id="300709at2759"/>
<dbReference type="PANTHER" id="PTHR42748:SF14">
    <property type="entry name" value="SNOAL-LIKE DOMAIN-CONTAINING PROTEIN"/>
    <property type="match status" value="1"/>
</dbReference>
<dbReference type="InterPro" id="IPR036291">
    <property type="entry name" value="NAD(P)-bd_dom_sf"/>
</dbReference>
<dbReference type="Gene3D" id="3.90.25.10">
    <property type="entry name" value="UDP-galactose 4-epimerase, domain 1"/>
    <property type="match status" value="1"/>
</dbReference>
<feature type="domain" description="NmrA-like" evidence="3">
    <location>
        <begin position="3"/>
        <end position="249"/>
    </location>
</feature>
<dbReference type="STRING" id="454130.A0A0U5GG95"/>
<evidence type="ECO:0000313" key="5">
    <source>
        <dbReference type="Proteomes" id="UP000054771"/>
    </source>
</evidence>
<evidence type="ECO:0000256" key="1">
    <source>
        <dbReference type="ARBA" id="ARBA00006328"/>
    </source>
</evidence>
<dbReference type="EMBL" id="CDMC01000015">
    <property type="protein sequence ID" value="CEL09800.1"/>
    <property type="molecule type" value="Genomic_DNA"/>
</dbReference>
<protein>
    <submittedName>
        <fullName evidence="4">Putative NmrA family protein</fullName>
    </submittedName>
</protein>
<comment type="similarity">
    <text evidence="1">Belongs to the NmrA-type oxidoreductase family.</text>
</comment>
<accession>A0A0U5GG95</accession>
<dbReference type="SUPFAM" id="SSF51735">
    <property type="entry name" value="NAD(P)-binding Rossmann-fold domains"/>
    <property type="match status" value="1"/>
</dbReference>
<dbReference type="Pfam" id="PF05368">
    <property type="entry name" value="NmrA"/>
    <property type="match status" value="1"/>
</dbReference>
<name>A0A0U5GG95_ASPCI</name>
<evidence type="ECO:0000313" key="4">
    <source>
        <dbReference type="EMBL" id="CEL09800.1"/>
    </source>
</evidence>
<keyword evidence="2" id="KW-0521">NADP</keyword>
<dbReference type="InterPro" id="IPR051164">
    <property type="entry name" value="NmrA-like_oxidored"/>
</dbReference>
<dbReference type="GO" id="GO:0005634">
    <property type="term" value="C:nucleus"/>
    <property type="evidence" value="ECO:0007669"/>
    <property type="project" value="TreeGrafter"/>
</dbReference>
<dbReference type="OMA" id="MTWRQNF"/>